<proteinExistence type="predicted"/>
<comment type="caution">
    <text evidence="1">The sequence shown here is derived from an EMBL/GenBank/DDBJ whole genome shotgun (WGS) entry which is preliminary data.</text>
</comment>
<keyword evidence="2" id="KW-1185">Reference proteome</keyword>
<dbReference type="RefSeq" id="WP_171593756.1">
    <property type="nucleotide sequence ID" value="NZ_RZNH01000002.1"/>
</dbReference>
<evidence type="ECO:0000313" key="1">
    <source>
        <dbReference type="EMBL" id="NOU58486.1"/>
    </source>
</evidence>
<protein>
    <submittedName>
        <fullName evidence="1">Uncharacterized protein</fullName>
    </submittedName>
</protein>
<evidence type="ECO:0000313" key="2">
    <source>
        <dbReference type="Proteomes" id="UP000732105"/>
    </source>
</evidence>
<reference evidence="1 2" key="1">
    <citation type="submission" date="2018-12" db="EMBL/GenBank/DDBJ databases">
        <title>Marinifilum JC070 sp. nov., a marine bacterium isolated from Yongle Blue Hole in the South China Sea.</title>
        <authorList>
            <person name="Fu T."/>
        </authorList>
    </citation>
    <scope>NUCLEOTIDE SEQUENCE [LARGE SCALE GENOMIC DNA]</scope>
    <source>
        <strain evidence="1 2">JC070</strain>
    </source>
</reference>
<dbReference type="EMBL" id="RZNH01000002">
    <property type="protein sequence ID" value="NOU58486.1"/>
    <property type="molecule type" value="Genomic_DNA"/>
</dbReference>
<dbReference type="Proteomes" id="UP000732105">
    <property type="component" value="Unassembled WGS sequence"/>
</dbReference>
<accession>A0ABX1WR51</accession>
<gene>
    <name evidence="1" type="ORF">ELS83_01560</name>
</gene>
<sequence length="77" mass="8877">MEELDLKSLKKSAMKLFALFKTHPKLNSTLFQLKHANGKDFSMFKKLIKLVKHGPVGLIKAKVYFDKLLNTDPFKIN</sequence>
<organism evidence="1 2">
    <name type="scientific">Marinifilum caeruleilacunae</name>
    <dbReference type="NCBI Taxonomy" id="2499076"/>
    <lineage>
        <taxon>Bacteria</taxon>
        <taxon>Pseudomonadati</taxon>
        <taxon>Bacteroidota</taxon>
        <taxon>Bacteroidia</taxon>
        <taxon>Marinilabiliales</taxon>
        <taxon>Marinifilaceae</taxon>
    </lineage>
</organism>
<name>A0ABX1WR51_9BACT</name>